<evidence type="ECO:0000313" key="3">
    <source>
        <dbReference type="Proteomes" id="UP000646738"/>
    </source>
</evidence>
<name>A0ABQ3R5C9_STRRR</name>
<reference evidence="3" key="1">
    <citation type="submission" date="2023-07" db="EMBL/GenBank/DDBJ databases">
        <title>Whole genome shotgun sequence of Streptomyces achromogenes subsp. rubradiris NBRC 14000.</title>
        <authorList>
            <person name="Komaki H."/>
            <person name="Tamura T."/>
        </authorList>
    </citation>
    <scope>NUCLEOTIDE SEQUENCE [LARGE SCALE GENOMIC DNA]</scope>
    <source>
        <strain evidence="3">NBRC 14000</strain>
    </source>
</reference>
<proteinExistence type="predicted"/>
<dbReference type="Proteomes" id="UP000646738">
    <property type="component" value="Unassembled WGS sequence"/>
</dbReference>
<protein>
    <submittedName>
        <fullName evidence="2">Uncharacterized protein</fullName>
    </submittedName>
</protein>
<keyword evidence="3" id="KW-1185">Reference proteome</keyword>
<accession>A0ABQ3R5C9</accession>
<dbReference type="EMBL" id="BNEA01000001">
    <property type="protein sequence ID" value="GHI51028.1"/>
    <property type="molecule type" value="Genomic_DNA"/>
</dbReference>
<evidence type="ECO:0000256" key="1">
    <source>
        <dbReference type="SAM" id="MobiDB-lite"/>
    </source>
</evidence>
<gene>
    <name evidence="2" type="ORF">Srubr_08740</name>
</gene>
<feature type="region of interest" description="Disordered" evidence="1">
    <location>
        <begin position="1"/>
        <end position="61"/>
    </location>
</feature>
<comment type="caution">
    <text evidence="2">The sequence shown here is derived from an EMBL/GenBank/DDBJ whole genome shotgun (WGS) entry which is preliminary data.</text>
</comment>
<organism evidence="2 3">
    <name type="scientific">Streptomyces rubradiris</name>
    <name type="common">Streptomyces achromogenes subsp. rubradiris</name>
    <dbReference type="NCBI Taxonomy" id="285531"/>
    <lineage>
        <taxon>Bacteria</taxon>
        <taxon>Bacillati</taxon>
        <taxon>Actinomycetota</taxon>
        <taxon>Actinomycetes</taxon>
        <taxon>Kitasatosporales</taxon>
        <taxon>Streptomycetaceae</taxon>
        <taxon>Streptomyces</taxon>
    </lineage>
</organism>
<evidence type="ECO:0000313" key="2">
    <source>
        <dbReference type="EMBL" id="GHI51028.1"/>
    </source>
</evidence>
<sequence length="61" mass="5614">MTGGGAPKAGTVAPTRHGAGTPCAGEGRTGDAARVAEGAAGHSGAYPGAEAGSPMSRVAPP</sequence>